<accession>A0A1B7MHD8</accession>
<keyword evidence="1" id="KW-1133">Transmembrane helix</keyword>
<keyword evidence="3" id="KW-1185">Reference proteome</keyword>
<keyword evidence="1" id="KW-0472">Membrane</keyword>
<dbReference type="Proteomes" id="UP000092154">
    <property type="component" value="Unassembled WGS sequence"/>
</dbReference>
<evidence type="ECO:0000256" key="1">
    <source>
        <dbReference type="SAM" id="Phobius"/>
    </source>
</evidence>
<proteinExistence type="predicted"/>
<dbReference type="InParanoid" id="A0A1B7MHD8"/>
<gene>
    <name evidence="2" type="ORF">K503DRAFT_26948</name>
</gene>
<organism evidence="2 3">
    <name type="scientific">Rhizopogon vinicolor AM-OR11-026</name>
    <dbReference type="NCBI Taxonomy" id="1314800"/>
    <lineage>
        <taxon>Eukaryota</taxon>
        <taxon>Fungi</taxon>
        <taxon>Dikarya</taxon>
        <taxon>Basidiomycota</taxon>
        <taxon>Agaricomycotina</taxon>
        <taxon>Agaricomycetes</taxon>
        <taxon>Agaricomycetidae</taxon>
        <taxon>Boletales</taxon>
        <taxon>Suillineae</taxon>
        <taxon>Rhizopogonaceae</taxon>
        <taxon>Rhizopogon</taxon>
    </lineage>
</organism>
<name>A0A1B7MHD8_9AGAM</name>
<reference evidence="2 3" key="1">
    <citation type="submission" date="2016-06" db="EMBL/GenBank/DDBJ databases">
        <title>Comparative genomics of the ectomycorrhizal sister species Rhizopogon vinicolor and Rhizopogon vesiculosus (Basidiomycota: Boletales) reveals a divergence of the mating type B locus.</title>
        <authorList>
            <consortium name="DOE Joint Genome Institute"/>
            <person name="Mujic A.B."/>
            <person name="Kuo A."/>
            <person name="Tritt A."/>
            <person name="Lipzen A."/>
            <person name="Chen C."/>
            <person name="Johnson J."/>
            <person name="Sharma A."/>
            <person name="Barry K."/>
            <person name="Grigoriev I.V."/>
            <person name="Spatafora J.W."/>
        </authorList>
    </citation>
    <scope>NUCLEOTIDE SEQUENCE [LARGE SCALE GENOMIC DNA]</scope>
    <source>
        <strain evidence="2 3">AM-OR11-026</strain>
    </source>
</reference>
<dbReference type="EMBL" id="KV449157">
    <property type="protein sequence ID" value="OAX32007.1"/>
    <property type="molecule type" value="Genomic_DNA"/>
</dbReference>
<protein>
    <submittedName>
        <fullName evidence="2">Uncharacterized protein</fullName>
    </submittedName>
</protein>
<evidence type="ECO:0000313" key="2">
    <source>
        <dbReference type="EMBL" id="OAX32007.1"/>
    </source>
</evidence>
<dbReference type="AlphaFoldDB" id="A0A1B7MHD8"/>
<evidence type="ECO:0000313" key="3">
    <source>
        <dbReference type="Proteomes" id="UP000092154"/>
    </source>
</evidence>
<sequence>MKFPMAPRHTAKSKFITAFSHERADIFDSPPPGPITHWHVSMLGLVYFMCPGMFTALTGLGGRGQVNPID</sequence>
<dbReference type="OrthoDB" id="196103at2759"/>
<feature type="transmembrane region" description="Helical" evidence="1">
    <location>
        <begin position="38"/>
        <end position="60"/>
    </location>
</feature>
<keyword evidence="1" id="KW-0812">Transmembrane</keyword>